<protein>
    <submittedName>
        <fullName evidence="4">PhnB protein</fullName>
    </submittedName>
</protein>
<organism evidence="4 5">
    <name type="scientific">Labilithrix luteola</name>
    <dbReference type="NCBI Taxonomy" id="1391654"/>
    <lineage>
        <taxon>Bacteria</taxon>
        <taxon>Pseudomonadati</taxon>
        <taxon>Myxococcota</taxon>
        <taxon>Polyangia</taxon>
        <taxon>Polyangiales</taxon>
        <taxon>Labilitrichaceae</taxon>
        <taxon>Labilithrix</taxon>
    </lineage>
</organism>
<proteinExistence type="inferred from homology"/>
<evidence type="ECO:0000313" key="5">
    <source>
        <dbReference type="Proteomes" id="UP000064967"/>
    </source>
</evidence>
<dbReference type="InterPro" id="IPR011008">
    <property type="entry name" value="Dimeric_a/b-barrel"/>
</dbReference>
<keyword evidence="5" id="KW-1185">Reference proteome</keyword>
<feature type="domain" description="YCII-related" evidence="3">
    <location>
        <begin position="1"/>
        <end position="110"/>
    </location>
</feature>
<feature type="region of interest" description="Disordered" evidence="2">
    <location>
        <begin position="111"/>
        <end position="144"/>
    </location>
</feature>
<sequence>MKFIVLAPANTDTEAGVLPSPEEFVKMGAFQEELVKAGVLVAGEGLRESSKGARLTFGKDGKTTIKNGPFTESKELIAGFSIIQVKSLDEALAWMSRAPCPEGTTLEIRQLFSDDDFAPVDPTGELREEDAKRRARAEEQHGKS</sequence>
<evidence type="ECO:0000259" key="3">
    <source>
        <dbReference type="Pfam" id="PF03795"/>
    </source>
</evidence>
<accession>A0A0K1Q335</accession>
<name>A0A0K1Q335_9BACT</name>
<evidence type="ECO:0000313" key="4">
    <source>
        <dbReference type="EMBL" id="AKV00179.1"/>
    </source>
</evidence>
<dbReference type="OrthoDB" id="9807535at2"/>
<dbReference type="PANTHER" id="PTHR35174:SF4">
    <property type="entry name" value="BLL7163 PROTEIN"/>
    <property type="match status" value="1"/>
</dbReference>
<dbReference type="PANTHER" id="PTHR35174">
    <property type="entry name" value="BLL7171 PROTEIN-RELATED"/>
    <property type="match status" value="1"/>
</dbReference>
<dbReference type="Proteomes" id="UP000064967">
    <property type="component" value="Chromosome"/>
</dbReference>
<dbReference type="KEGG" id="llu:AKJ09_06842"/>
<feature type="compositionally biased region" description="Basic and acidic residues" evidence="2">
    <location>
        <begin position="124"/>
        <end position="144"/>
    </location>
</feature>
<comment type="similarity">
    <text evidence="1">Belongs to the YciI family.</text>
</comment>
<dbReference type="STRING" id="1391654.AKJ09_06842"/>
<dbReference type="InterPro" id="IPR005545">
    <property type="entry name" value="YCII"/>
</dbReference>
<dbReference type="Pfam" id="PF03795">
    <property type="entry name" value="YCII"/>
    <property type="match status" value="1"/>
</dbReference>
<dbReference type="RefSeq" id="WP_146651512.1">
    <property type="nucleotide sequence ID" value="NZ_CP012333.1"/>
</dbReference>
<gene>
    <name evidence="4" type="ORF">AKJ09_06842</name>
</gene>
<dbReference type="PATRIC" id="fig|1391654.3.peg.6949"/>
<evidence type="ECO:0000256" key="1">
    <source>
        <dbReference type="ARBA" id="ARBA00007689"/>
    </source>
</evidence>
<dbReference type="AlphaFoldDB" id="A0A0K1Q335"/>
<reference evidence="4 5" key="1">
    <citation type="submission" date="2015-08" db="EMBL/GenBank/DDBJ databases">
        <authorList>
            <person name="Babu N.S."/>
            <person name="Beckwith C.J."/>
            <person name="Beseler K.G."/>
            <person name="Brison A."/>
            <person name="Carone J.V."/>
            <person name="Caskin T.P."/>
            <person name="Diamond M."/>
            <person name="Durham M.E."/>
            <person name="Foxe J.M."/>
            <person name="Go M."/>
            <person name="Henderson B.A."/>
            <person name="Jones I.B."/>
            <person name="McGettigan J.A."/>
            <person name="Micheletti S.J."/>
            <person name="Nasrallah M.E."/>
            <person name="Ortiz D."/>
            <person name="Piller C.R."/>
            <person name="Privatt S.R."/>
            <person name="Schneider S.L."/>
            <person name="Sharp S."/>
            <person name="Smith T.C."/>
            <person name="Stanton J.D."/>
            <person name="Ullery H.E."/>
            <person name="Wilson R.J."/>
            <person name="Serrano M.G."/>
            <person name="Buck G."/>
            <person name="Lee V."/>
            <person name="Wang Y."/>
            <person name="Carvalho R."/>
            <person name="Voegtly L."/>
            <person name="Shi R."/>
            <person name="Duckworth R."/>
            <person name="Johnson A."/>
            <person name="Loviza R."/>
            <person name="Walstead R."/>
            <person name="Shah Z."/>
            <person name="Kiflezghi M."/>
            <person name="Wade K."/>
            <person name="Ball S.L."/>
            <person name="Bradley K.W."/>
            <person name="Asai D.J."/>
            <person name="Bowman C.A."/>
            <person name="Russell D.A."/>
            <person name="Pope W.H."/>
            <person name="Jacobs-Sera D."/>
            <person name="Hendrix R.W."/>
            <person name="Hatfull G.F."/>
        </authorList>
    </citation>
    <scope>NUCLEOTIDE SEQUENCE [LARGE SCALE GENOMIC DNA]</scope>
    <source>
        <strain evidence="4 5">DSM 27648</strain>
    </source>
</reference>
<dbReference type="Gene3D" id="3.30.70.1060">
    <property type="entry name" value="Dimeric alpha+beta barrel"/>
    <property type="match status" value="1"/>
</dbReference>
<dbReference type="EMBL" id="CP012333">
    <property type="protein sequence ID" value="AKV00179.1"/>
    <property type="molecule type" value="Genomic_DNA"/>
</dbReference>
<dbReference type="SUPFAM" id="SSF54909">
    <property type="entry name" value="Dimeric alpha+beta barrel"/>
    <property type="match status" value="1"/>
</dbReference>
<evidence type="ECO:0000256" key="2">
    <source>
        <dbReference type="SAM" id="MobiDB-lite"/>
    </source>
</evidence>